<dbReference type="FunFam" id="3.40.50.1000:FF:000036">
    <property type="entry name" value="HAD family hydrolase"/>
    <property type="match status" value="1"/>
</dbReference>
<protein>
    <submittedName>
        <fullName evidence="4">Hydrolase</fullName>
    </submittedName>
</protein>
<accession>A0A0R0CZG0</accession>
<dbReference type="SFLD" id="SFLDG01135">
    <property type="entry name" value="C1.5.6:_HAD__Beta-PGM__Phospha"/>
    <property type="match status" value="1"/>
</dbReference>
<dbReference type="PRINTS" id="PR00413">
    <property type="entry name" value="HADHALOGNASE"/>
</dbReference>
<dbReference type="PANTHER" id="PTHR18901">
    <property type="entry name" value="2-DEOXYGLUCOSE-6-PHOSPHATE PHOSPHATASE 2"/>
    <property type="match status" value="1"/>
</dbReference>
<dbReference type="Gene3D" id="3.40.50.1000">
    <property type="entry name" value="HAD superfamily/HAD-like"/>
    <property type="match status" value="1"/>
</dbReference>
<dbReference type="GO" id="GO:0000287">
    <property type="term" value="F:magnesium ion binding"/>
    <property type="evidence" value="ECO:0007669"/>
    <property type="project" value="UniProtKB-ARBA"/>
</dbReference>
<organism evidence="4 5">
    <name type="scientific">Stenotrophomonas terrae</name>
    <dbReference type="NCBI Taxonomy" id="405446"/>
    <lineage>
        <taxon>Bacteria</taxon>
        <taxon>Pseudomonadati</taxon>
        <taxon>Pseudomonadota</taxon>
        <taxon>Gammaproteobacteria</taxon>
        <taxon>Lysobacterales</taxon>
        <taxon>Lysobacteraceae</taxon>
        <taxon>Stenotrophomonas</taxon>
    </lineage>
</organism>
<dbReference type="EMBL" id="LDJJ01000009">
    <property type="protein sequence ID" value="KRG71265.1"/>
    <property type="molecule type" value="Genomic_DNA"/>
</dbReference>
<comment type="caution">
    <text evidence="4">The sequence shown here is derived from an EMBL/GenBank/DDBJ whole genome shotgun (WGS) entry which is preliminary data.</text>
</comment>
<dbReference type="NCBIfam" id="TIGR01549">
    <property type="entry name" value="HAD-SF-IA-v1"/>
    <property type="match status" value="1"/>
</dbReference>
<evidence type="ECO:0000313" key="5">
    <source>
        <dbReference type="Proteomes" id="UP000051863"/>
    </source>
</evidence>
<dbReference type="RefSeq" id="WP_057626768.1">
    <property type="nucleotide sequence ID" value="NZ_LDJJ01000009.1"/>
</dbReference>
<dbReference type="Gene3D" id="1.10.150.240">
    <property type="entry name" value="Putative phosphatase, domain 2"/>
    <property type="match status" value="1"/>
</dbReference>
<dbReference type="PATRIC" id="fig|405446.3.peg.3766"/>
<evidence type="ECO:0000256" key="3">
    <source>
        <dbReference type="ARBA" id="ARBA00022801"/>
    </source>
</evidence>
<dbReference type="AlphaFoldDB" id="A0A0R0CZG0"/>
<dbReference type="PANTHER" id="PTHR18901:SF38">
    <property type="entry name" value="PSEUDOURIDINE-5'-PHOSPHATASE"/>
    <property type="match status" value="1"/>
</dbReference>
<dbReference type="InterPro" id="IPR006439">
    <property type="entry name" value="HAD-SF_hydro_IA"/>
</dbReference>
<proteinExistence type="inferred from homology"/>
<dbReference type="InterPro" id="IPR036412">
    <property type="entry name" value="HAD-like_sf"/>
</dbReference>
<reference evidence="4 5" key="1">
    <citation type="submission" date="2015-05" db="EMBL/GenBank/DDBJ databases">
        <title>Genome sequencing and analysis of members of genus Stenotrophomonas.</title>
        <authorList>
            <person name="Patil P.P."/>
            <person name="Midha S."/>
            <person name="Patil P.B."/>
        </authorList>
    </citation>
    <scope>NUCLEOTIDE SEQUENCE [LARGE SCALE GENOMIC DNA]</scope>
    <source>
        <strain evidence="4 5">DSM 18941</strain>
    </source>
</reference>
<dbReference type="InterPro" id="IPR023214">
    <property type="entry name" value="HAD_sf"/>
</dbReference>
<evidence type="ECO:0000256" key="2">
    <source>
        <dbReference type="ARBA" id="ARBA00022723"/>
    </source>
</evidence>
<keyword evidence="3 4" id="KW-0378">Hydrolase</keyword>
<gene>
    <name evidence="4" type="ORF">ABB27_03130</name>
</gene>
<dbReference type="SUPFAM" id="SSF56784">
    <property type="entry name" value="HAD-like"/>
    <property type="match status" value="1"/>
</dbReference>
<evidence type="ECO:0000313" key="4">
    <source>
        <dbReference type="EMBL" id="KRG71265.1"/>
    </source>
</evidence>
<dbReference type="Pfam" id="PF00702">
    <property type="entry name" value="Hydrolase"/>
    <property type="match status" value="1"/>
</dbReference>
<comment type="similarity">
    <text evidence="1">Belongs to the HAD-like hydrolase superfamily. CbbY/CbbZ/Gph/YieH family.</text>
</comment>
<name>A0A0R0CZG0_9GAMM</name>
<dbReference type="Proteomes" id="UP000051863">
    <property type="component" value="Unassembled WGS sequence"/>
</dbReference>
<dbReference type="InterPro" id="IPR023198">
    <property type="entry name" value="PGP-like_dom2"/>
</dbReference>
<dbReference type="OrthoDB" id="9800058at2"/>
<sequence length="225" mass="24132">MELLARPQAVVFDMDGLMLDSERALMGCLEQVAQVQGHVLPRSLLLSLIGSSDATTRQKLADVLGLERTDALLAESYARYADIVDAGVPLRPGITELLELLREHDIPRAVATATRSPLAQRKLAAAGLLPYFQFVATSSDVAHSKPAPDIYLHAARGLGIAPAHCLALEDSPTGVRAALAAGMTTIQIPDLLEPDEEVRGYGHHITASLHDVRELLQQWLPVGAA</sequence>
<keyword evidence="2" id="KW-0479">Metal-binding</keyword>
<keyword evidence="5" id="KW-1185">Reference proteome</keyword>
<dbReference type="GO" id="GO:0016787">
    <property type="term" value="F:hydrolase activity"/>
    <property type="evidence" value="ECO:0007669"/>
    <property type="project" value="UniProtKB-KW"/>
</dbReference>
<evidence type="ECO:0000256" key="1">
    <source>
        <dbReference type="ARBA" id="ARBA00006171"/>
    </source>
</evidence>
<dbReference type="SFLD" id="SFLDG01129">
    <property type="entry name" value="C1.5:_HAD__Beta-PGM__Phosphata"/>
    <property type="match status" value="1"/>
</dbReference>
<dbReference type="SFLD" id="SFLDS00003">
    <property type="entry name" value="Haloacid_Dehalogenase"/>
    <property type="match status" value="1"/>
</dbReference>
<dbReference type="NCBIfam" id="TIGR01509">
    <property type="entry name" value="HAD-SF-IA-v3"/>
    <property type="match status" value="1"/>
</dbReference>